<dbReference type="InterPro" id="IPR007110">
    <property type="entry name" value="Ig-like_dom"/>
</dbReference>
<dbReference type="InterPro" id="IPR050488">
    <property type="entry name" value="Ig_Fc_receptor"/>
</dbReference>
<dbReference type="InterPro" id="IPR013783">
    <property type="entry name" value="Ig-like_fold"/>
</dbReference>
<dbReference type="Pfam" id="PF13927">
    <property type="entry name" value="Ig_3"/>
    <property type="match status" value="1"/>
</dbReference>
<keyword evidence="2" id="KW-1015">Disulfide bond</keyword>
<organism evidence="6 7">
    <name type="scientific">Anabas testudineus</name>
    <name type="common">Climbing perch</name>
    <name type="synonym">Anthias testudineus</name>
    <dbReference type="NCBI Taxonomy" id="64144"/>
    <lineage>
        <taxon>Eukaryota</taxon>
        <taxon>Metazoa</taxon>
        <taxon>Chordata</taxon>
        <taxon>Craniata</taxon>
        <taxon>Vertebrata</taxon>
        <taxon>Euteleostomi</taxon>
        <taxon>Actinopterygii</taxon>
        <taxon>Neopterygii</taxon>
        <taxon>Teleostei</taxon>
        <taxon>Neoteleostei</taxon>
        <taxon>Acanthomorphata</taxon>
        <taxon>Anabantaria</taxon>
        <taxon>Anabantiformes</taxon>
        <taxon>Anabantoidei</taxon>
        <taxon>Anabantidae</taxon>
        <taxon>Anabas</taxon>
    </lineage>
</organism>
<dbReference type="Ensembl" id="ENSATET00000007982.3">
    <property type="protein sequence ID" value="ENSATEP00000007855.3"/>
    <property type="gene ID" value="ENSATEG00000005500.3"/>
</dbReference>
<dbReference type="STRING" id="64144.ENSATEP00000007855"/>
<keyword evidence="4" id="KW-0472">Membrane</keyword>
<dbReference type="PANTHER" id="PTHR11481:SF64">
    <property type="entry name" value="FC RECEPTOR-LIKE PROTEIN 4"/>
    <property type="match status" value="1"/>
</dbReference>
<evidence type="ECO:0000256" key="4">
    <source>
        <dbReference type="SAM" id="Phobius"/>
    </source>
</evidence>
<dbReference type="PROSITE" id="PS50835">
    <property type="entry name" value="IG_LIKE"/>
    <property type="match status" value="1"/>
</dbReference>
<protein>
    <recommendedName>
        <fullName evidence="5">Ig-like domain-containing protein</fullName>
    </recommendedName>
</protein>
<feature type="domain" description="Ig-like" evidence="5">
    <location>
        <begin position="111"/>
        <end position="191"/>
    </location>
</feature>
<evidence type="ECO:0000313" key="6">
    <source>
        <dbReference type="Ensembl" id="ENSATEP00000007855.3"/>
    </source>
</evidence>
<proteinExistence type="predicted"/>
<dbReference type="GO" id="GO:0006955">
    <property type="term" value="P:immune response"/>
    <property type="evidence" value="ECO:0007669"/>
    <property type="project" value="TreeGrafter"/>
</dbReference>
<name>A0A3Q1HKA5_ANATE</name>
<dbReference type="GO" id="GO:0004888">
    <property type="term" value="F:transmembrane signaling receptor activity"/>
    <property type="evidence" value="ECO:0007669"/>
    <property type="project" value="TreeGrafter"/>
</dbReference>
<dbReference type="GO" id="GO:0009897">
    <property type="term" value="C:external side of plasma membrane"/>
    <property type="evidence" value="ECO:0007669"/>
    <property type="project" value="TreeGrafter"/>
</dbReference>
<keyword evidence="4" id="KW-1133">Transmembrane helix</keyword>
<feature type="region of interest" description="Disordered" evidence="3">
    <location>
        <begin position="186"/>
        <end position="206"/>
    </location>
</feature>
<evidence type="ECO:0000313" key="7">
    <source>
        <dbReference type="Proteomes" id="UP000265040"/>
    </source>
</evidence>
<dbReference type="Gene3D" id="2.60.40.10">
    <property type="entry name" value="Immunoglobulins"/>
    <property type="match status" value="2"/>
</dbReference>
<keyword evidence="4" id="KW-0812">Transmembrane</keyword>
<accession>A0A3Q1HKA5</accession>
<sequence>MGETSFLWRLVLISQLCYRTKQARLTVSPSSSQQFDGEFVSLSCEEDDSSAGWTLRRNTTRDTRAECDEWGEPNGSSCVLSAILPLDVGVYWCESREGSTSSIINITVSGGSVILQSPVLPVMEGHDVTLHCQTKSPPSKLPADFYKDGSLIRTEPTGHMTIHHVTKSDEGLYKCHISSHGESPPSWISVTANPTSPPPSTSTSGLYSTTFPSSPLSFSSPGVLLLLTLVSLCGLVLVLLVLLVRKCLRRKPKVTRRNPAPVYSAVRRTADVSREPNRTSAAGAETGPCAVYTAVRRSKDISHVHVDIRSNTAHADVEYSTLRSSLTPSHQSNH</sequence>
<dbReference type="Proteomes" id="UP000265040">
    <property type="component" value="Chromosome 18"/>
</dbReference>
<evidence type="ECO:0000256" key="3">
    <source>
        <dbReference type="SAM" id="MobiDB-lite"/>
    </source>
</evidence>
<reference evidence="6" key="2">
    <citation type="submission" date="2025-08" db="UniProtKB">
        <authorList>
            <consortium name="Ensembl"/>
        </authorList>
    </citation>
    <scope>IDENTIFICATION</scope>
</reference>
<dbReference type="InterPro" id="IPR036179">
    <property type="entry name" value="Ig-like_dom_sf"/>
</dbReference>
<dbReference type="GeneTree" id="ENSGT00940000163711"/>
<reference evidence="6" key="3">
    <citation type="submission" date="2025-09" db="UniProtKB">
        <authorList>
            <consortium name="Ensembl"/>
        </authorList>
    </citation>
    <scope>IDENTIFICATION</scope>
</reference>
<feature type="transmembrane region" description="Helical" evidence="4">
    <location>
        <begin position="223"/>
        <end position="244"/>
    </location>
</feature>
<dbReference type="GO" id="GO:0007166">
    <property type="term" value="P:cell surface receptor signaling pathway"/>
    <property type="evidence" value="ECO:0007669"/>
    <property type="project" value="TreeGrafter"/>
</dbReference>
<dbReference type="SUPFAM" id="SSF48726">
    <property type="entry name" value="Immunoglobulin"/>
    <property type="match status" value="2"/>
</dbReference>
<dbReference type="SMART" id="SM00409">
    <property type="entry name" value="IG"/>
    <property type="match status" value="2"/>
</dbReference>
<dbReference type="InterPro" id="IPR003599">
    <property type="entry name" value="Ig_sub"/>
</dbReference>
<reference evidence="6" key="1">
    <citation type="submission" date="2021-04" db="EMBL/GenBank/DDBJ databases">
        <authorList>
            <consortium name="Wellcome Sanger Institute Data Sharing"/>
        </authorList>
    </citation>
    <scope>NUCLEOTIDE SEQUENCE [LARGE SCALE GENOMIC DNA]</scope>
</reference>
<dbReference type="InParanoid" id="A0A3Q1HKA5"/>
<keyword evidence="7" id="KW-1185">Reference proteome</keyword>
<evidence type="ECO:0000259" key="5">
    <source>
        <dbReference type="PROSITE" id="PS50835"/>
    </source>
</evidence>
<dbReference type="PANTHER" id="PTHR11481">
    <property type="entry name" value="IMMUNOGLOBULIN FC RECEPTOR"/>
    <property type="match status" value="1"/>
</dbReference>
<dbReference type="AlphaFoldDB" id="A0A3Q1HKA5"/>
<evidence type="ECO:0000256" key="1">
    <source>
        <dbReference type="ARBA" id="ARBA00022729"/>
    </source>
</evidence>
<keyword evidence="1" id="KW-0732">Signal</keyword>
<evidence type="ECO:0000256" key="2">
    <source>
        <dbReference type="ARBA" id="ARBA00023157"/>
    </source>
</evidence>